<comment type="caution">
    <text evidence="1">The sequence shown here is derived from an EMBL/GenBank/DDBJ whole genome shotgun (WGS) entry which is preliminary data.</text>
</comment>
<name>A0A4S3KQG0_9GAMM</name>
<proteinExistence type="predicted"/>
<gene>
    <name evidence="1" type="ORF">B1806_09060</name>
</gene>
<evidence type="ECO:0000313" key="2">
    <source>
        <dbReference type="Proteomes" id="UP000307749"/>
    </source>
</evidence>
<dbReference type="RefSeq" id="WP_081128889.1">
    <property type="nucleotide sequence ID" value="NZ_DAHXOC010000042.1"/>
</dbReference>
<evidence type="ECO:0000313" key="1">
    <source>
        <dbReference type="EMBL" id="THD10364.1"/>
    </source>
</evidence>
<dbReference type="EMBL" id="MWQO01000029">
    <property type="protein sequence ID" value="THD10364.1"/>
    <property type="molecule type" value="Genomic_DNA"/>
</dbReference>
<reference evidence="1 2" key="1">
    <citation type="submission" date="2017-02" db="EMBL/GenBank/DDBJ databases">
        <title>Whole genome sequencing of Metallibacterium scheffleri DSM 24874 (T).</title>
        <authorList>
            <person name="Kumar S."/>
            <person name="Patil P."/>
            <person name="Patil P.B."/>
        </authorList>
    </citation>
    <scope>NUCLEOTIDE SEQUENCE [LARGE SCALE GENOMIC DNA]</scope>
    <source>
        <strain evidence="1 2">DSM 24874</strain>
    </source>
</reference>
<keyword evidence="2" id="KW-1185">Reference proteome</keyword>
<accession>A0A4S3KQG0</accession>
<protein>
    <recommendedName>
        <fullName evidence="3">CopL family metal-binding regulatory protein</fullName>
    </recommendedName>
</protein>
<dbReference type="Proteomes" id="UP000307749">
    <property type="component" value="Unassembled WGS sequence"/>
</dbReference>
<dbReference type="STRING" id="993689.GCA_002077135_02912"/>
<sequence length="131" mass="13421">MHLSAVPFRRLFVLALLAWAGMVLTLPLPAMQTALAMATTMKHAAPMSHAGQPVAAHCADASAAGYDCCSHAQPACSGGYCCGCVSVCGAAALPVAALSMRTSRAGRDLLRLRRPALAPMITAPPLRPPAA</sequence>
<organism evidence="1 2">
    <name type="scientific">Metallibacterium scheffleri</name>
    <dbReference type="NCBI Taxonomy" id="993689"/>
    <lineage>
        <taxon>Bacteria</taxon>
        <taxon>Pseudomonadati</taxon>
        <taxon>Pseudomonadota</taxon>
        <taxon>Gammaproteobacteria</taxon>
        <taxon>Lysobacterales</taxon>
        <taxon>Rhodanobacteraceae</taxon>
        <taxon>Metallibacterium</taxon>
    </lineage>
</organism>
<dbReference type="AlphaFoldDB" id="A0A4S3KQG0"/>
<evidence type="ECO:0008006" key="3">
    <source>
        <dbReference type="Google" id="ProtNLM"/>
    </source>
</evidence>